<dbReference type="Gene3D" id="3.40.50.1110">
    <property type="entry name" value="SGNH hydrolase"/>
    <property type="match status" value="1"/>
</dbReference>
<feature type="compositionally biased region" description="Basic and acidic residues" evidence="1">
    <location>
        <begin position="12"/>
        <end position="21"/>
    </location>
</feature>
<evidence type="ECO:0000259" key="2">
    <source>
        <dbReference type="Pfam" id="PF13472"/>
    </source>
</evidence>
<feature type="region of interest" description="Disordered" evidence="1">
    <location>
        <begin position="314"/>
        <end position="343"/>
    </location>
</feature>
<dbReference type="InterPro" id="IPR036514">
    <property type="entry name" value="SGNH_hydro_sf"/>
</dbReference>
<reference evidence="3 4" key="1">
    <citation type="submission" date="2019-12" db="EMBL/GenBank/DDBJ databases">
        <title>Complete genome sequence of Algicella marina strain 9Alg 56(T) isolated from the red alga Tichocarpus crinitus.</title>
        <authorList>
            <person name="Kim S.-G."/>
            <person name="Nedashkovskaya O.I."/>
        </authorList>
    </citation>
    <scope>NUCLEOTIDE SEQUENCE [LARGE SCALE GENOMIC DNA]</scope>
    <source>
        <strain evidence="3 4">9Alg 56</strain>
    </source>
</reference>
<dbReference type="EMBL" id="CP046620">
    <property type="protein sequence ID" value="QHQ34477.1"/>
    <property type="molecule type" value="Genomic_DNA"/>
</dbReference>
<feature type="compositionally biased region" description="Basic residues" evidence="1">
    <location>
        <begin position="22"/>
        <end position="33"/>
    </location>
</feature>
<dbReference type="Pfam" id="PF13472">
    <property type="entry name" value="Lipase_GDSL_2"/>
    <property type="match status" value="1"/>
</dbReference>
<feature type="region of interest" description="Disordered" evidence="1">
    <location>
        <begin position="270"/>
        <end position="292"/>
    </location>
</feature>
<proteinExistence type="predicted"/>
<feature type="compositionally biased region" description="Polar residues" evidence="1">
    <location>
        <begin position="270"/>
        <end position="279"/>
    </location>
</feature>
<evidence type="ECO:0000256" key="1">
    <source>
        <dbReference type="SAM" id="MobiDB-lite"/>
    </source>
</evidence>
<keyword evidence="4" id="KW-1185">Reference proteome</keyword>
<dbReference type="SUPFAM" id="SSF52266">
    <property type="entry name" value="SGNH hydrolase"/>
    <property type="match status" value="1"/>
</dbReference>
<dbReference type="GO" id="GO:0016788">
    <property type="term" value="F:hydrolase activity, acting on ester bonds"/>
    <property type="evidence" value="ECO:0007669"/>
    <property type="project" value="UniProtKB-ARBA"/>
</dbReference>
<accession>A0A6P1SXI6</accession>
<dbReference type="AlphaFoldDB" id="A0A6P1SXI6"/>
<dbReference type="KEGG" id="amaq:GO499_04385"/>
<dbReference type="InterPro" id="IPR013830">
    <property type="entry name" value="SGNH_hydro"/>
</dbReference>
<protein>
    <recommendedName>
        <fullName evidence="2">SGNH hydrolase-type esterase domain-containing protein</fullName>
    </recommendedName>
</protein>
<feature type="domain" description="SGNH hydrolase-type esterase" evidence="2">
    <location>
        <begin position="55"/>
        <end position="294"/>
    </location>
</feature>
<sequence>MGTVQRGTTPDRFPRVQDGRNRGRRHTPGHLRRPVPLLHSRSGRPLSFGISIMLFFGDSHTSNDKNESWAPHVAALFSQEHRNFAKGGHTSHETLAAVRKAIPLSDRFAFLYTGNNDHYVEPEVIASSLNTEQSFQIQGHTRLRVGGIIRIRKHIVEIAEMKKGFVTLRQPLPFRPVGGTRIEIARAENIAKIVRLLKSQNVEHIFVLGAHYRNFSATERETGDFMEHGFLEQRKRMRGLRTAQAEAARAMGVPYIDLVRLFSDEITAGRQTQGDTSLHTKPGNGHLSPAGKQAMIGDRVADWLRAEDYLASPPISAPAFKPEPSHRPAKRRRALTSLFKLRS</sequence>
<feature type="region of interest" description="Disordered" evidence="1">
    <location>
        <begin position="1"/>
        <end position="38"/>
    </location>
</feature>
<evidence type="ECO:0000313" key="3">
    <source>
        <dbReference type="EMBL" id="QHQ34477.1"/>
    </source>
</evidence>
<name>A0A6P1SXI6_9RHOB</name>
<organism evidence="3 4">
    <name type="scientific">Algicella marina</name>
    <dbReference type="NCBI Taxonomy" id="2683284"/>
    <lineage>
        <taxon>Bacteria</taxon>
        <taxon>Pseudomonadati</taxon>
        <taxon>Pseudomonadota</taxon>
        <taxon>Alphaproteobacteria</taxon>
        <taxon>Rhodobacterales</taxon>
        <taxon>Paracoccaceae</taxon>
        <taxon>Algicella</taxon>
    </lineage>
</organism>
<dbReference type="Proteomes" id="UP000464495">
    <property type="component" value="Chromosome"/>
</dbReference>
<gene>
    <name evidence="3" type="ORF">GO499_04385</name>
</gene>
<evidence type="ECO:0000313" key="4">
    <source>
        <dbReference type="Proteomes" id="UP000464495"/>
    </source>
</evidence>